<dbReference type="Proteomes" id="UP001277972">
    <property type="component" value="Unassembled WGS sequence"/>
</dbReference>
<evidence type="ECO:0000313" key="1">
    <source>
        <dbReference type="EMBL" id="MDX8045831.1"/>
    </source>
</evidence>
<name>A0ACC6M4C5_9BACI</name>
<dbReference type="EMBL" id="JAWZSR010000003">
    <property type="protein sequence ID" value="MDX8045831.1"/>
    <property type="molecule type" value="Genomic_DNA"/>
</dbReference>
<reference evidence="1" key="1">
    <citation type="submission" date="2023-11" db="EMBL/GenBank/DDBJ databases">
        <title>Gracilibacillus pellucida a moderately halophilic bacterium isolated from saline soil in Xinjiang province.</title>
        <authorList>
            <person name="Zhang Z."/>
            <person name="Tan F."/>
            <person name="Wang Y."/>
            <person name="Xia M."/>
        </authorList>
    </citation>
    <scope>NUCLEOTIDE SEQUENCE</scope>
    <source>
        <strain evidence="1">S3-1-1</strain>
    </source>
</reference>
<keyword evidence="2" id="KW-1185">Reference proteome</keyword>
<protein>
    <submittedName>
        <fullName evidence="1">ABC transporter ATP-binding protein</fullName>
    </submittedName>
</protein>
<keyword evidence="1" id="KW-0067">ATP-binding</keyword>
<accession>A0ACC6M4C5</accession>
<proteinExistence type="predicted"/>
<gene>
    <name evidence="1" type="ORF">SH601_07485</name>
</gene>
<keyword evidence="1" id="KW-0547">Nucleotide-binding</keyword>
<evidence type="ECO:0000313" key="2">
    <source>
        <dbReference type="Proteomes" id="UP001277972"/>
    </source>
</evidence>
<organism evidence="1 2">
    <name type="scientific">Gracilibacillus pellucidus</name>
    <dbReference type="NCBI Taxonomy" id="3095368"/>
    <lineage>
        <taxon>Bacteria</taxon>
        <taxon>Bacillati</taxon>
        <taxon>Bacillota</taxon>
        <taxon>Bacilli</taxon>
        <taxon>Bacillales</taxon>
        <taxon>Bacillaceae</taxon>
        <taxon>Gracilibacillus</taxon>
    </lineage>
</organism>
<comment type="caution">
    <text evidence="1">The sequence shown here is derived from an EMBL/GenBank/DDBJ whole genome shotgun (WGS) entry which is preliminary data.</text>
</comment>
<sequence>MALLEVKNLSIYDTQTENSIIEKISFTVERNSSFGIVGESGSGKSMMVKGILGLMAPWMNVSGSVYFTGIDISEMKTKALRQVRANNISLIMQDAMSAFDPLDTIGKQMIETFSENLQVSKKEAKQLATSVLQRVGIKEAIHVLKKYPHQLSGGMLQRCMIAIAVALKPDMIIADEPTTALDAITQSDIIKMFQKLQTELGTTFIFISHDLAMIQQLTQEVMVMKNGKQVESGKTSDVLRRPQHTYTQYLVNTRLTMTKSFEKVLRKDTDHA</sequence>